<sequence length="135" mass="14498">MAEDKVFSRSEVSLHTSKKDCWIVIHGKVYDVSNFIEDHPGGEEALYDAAAKGDATVDFEEVGHSSTAIAMLTSYLIGTLEGAGAGSSKTLEGNKLEKIGRGAGDKEKPSSAFIKLIPFLAIIVAFAAWFYLNKV</sequence>
<name>A0A9Q0JVQ0_9MAGN</name>
<evidence type="ECO:0000313" key="10">
    <source>
        <dbReference type="EMBL" id="KAJ4952053.1"/>
    </source>
</evidence>
<keyword evidence="6 8" id="KW-0472">Membrane</keyword>
<dbReference type="InterPro" id="IPR018506">
    <property type="entry name" value="Cyt_B5_heme-BS"/>
</dbReference>
<dbReference type="InterPro" id="IPR001199">
    <property type="entry name" value="Cyt_B5-like_heme/steroid-bd"/>
</dbReference>
<evidence type="ECO:0000256" key="1">
    <source>
        <dbReference type="ARBA" id="ARBA00004370"/>
    </source>
</evidence>
<dbReference type="SUPFAM" id="SSF55856">
    <property type="entry name" value="Cytochrome b5-like heme/steroid binding domain"/>
    <property type="match status" value="1"/>
</dbReference>
<evidence type="ECO:0000256" key="4">
    <source>
        <dbReference type="ARBA" id="ARBA00022723"/>
    </source>
</evidence>
<comment type="caution">
    <text evidence="10">The sequence shown here is derived from an EMBL/GenBank/DDBJ whole genome shotgun (WGS) entry which is preliminary data.</text>
</comment>
<evidence type="ECO:0000313" key="11">
    <source>
        <dbReference type="Proteomes" id="UP001141806"/>
    </source>
</evidence>
<organism evidence="10 11">
    <name type="scientific">Protea cynaroides</name>
    <dbReference type="NCBI Taxonomy" id="273540"/>
    <lineage>
        <taxon>Eukaryota</taxon>
        <taxon>Viridiplantae</taxon>
        <taxon>Streptophyta</taxon>
        <taxon>Embryophyta</taxon>
        <taxon>Tracheophyta</taxon>
        <taxon>Spermatophyta</taxon>
        <taxon>Magnoliopsida</taxon>
        <taxon>Proteales</taxon>
        <taxon>Proteaceae</taxon>
        <taxon>Protea</taxon>
    </lineage>
</organism>
<feature type="domain" description="Cytochrome b5 heme-binding" evidence="9">
    <location>
        <begin position="4"/>
        <end position="81"/>
    </location>
</feature>
<accession>A0A9Q0JVQ0</accession>
<proteinExistence type="inferred from homology"/>
<comment type="similarity">
    <text evidence="7 8">Belongs to the cytochrome b5 family.</text>
</comment>
<evidence type="ECO:0000256" key="2">
    <source>
        <dbReference type="ARBA" id="ARBA00022617"/>
    </source>
</evidence>
<evidence type="ECO:0000259" key="9">
    <source>
        <dbReference type="PROSITE" id="PS50255"/>
    </source>
</evidence>
<dbReference type="GO" id="GO:0020037">
    <property type="term" value="F:heme binding"/>
    <property type="evidence" value="ECO:0007669"/>
    <property type="project" value="UniProtKB-UniRule"/>
</dbReference>
<evidence type="ECO:0000256" key="7">
    <source>
        <dbReference type="ARBA" id="ARBA00038168"/>
    </source>
</evidence>
<dbReference type="InterPro" id="IPR036400">
    <property type="entry name" value="Cyt_B5-like_heme/steroid_sf"/>
</dbReference>
<keyword evidence="3 8" id="KW-0812">Transmembrane</keyword>
<dbReference type="OrthoDB" id="260519at2759"/>
<dbReference type="GO" id="GO:0016020">
    <property type="term" value="C:membrane"/>
    <property type="evidence" value="ECO:0007669"/>
    <property type="project" value="UniProtKB-SubCell"/>
</dbReference>
<evidence type="ECO:0000256" key="5">
    <source>
        <dbReference type="ARBA" id="ARBA00023004"/>
    </source>
</evidence>
<dbReference type="EMBL" id="JAMYWD010000012">
    <property type="protein sequence ID" value="KAJ4952053.1"/>
    <property type="molecule type" value="Genomic_DNA"/>
</dbReference>
<dbReference type="InterPro" id="IPR050668">
    <property type="entry name" value="Cytochrome_b5"/>
</dbReference>
<keyword evidence="2 8" id="KW-0349">Heme</keyword>
<evidence type="ECO:0000256" key="8">
    <source>
        <dbReference type="RuleBase" id="RU362121"/>
    </source>
</evidence>
<dbReference type="FunFam" id="3.10.120.10:FF:000002">
    <property type="entry name" value="Cytochrome b5 type B"/>
    <property type="match status" value="1"/>
</dbReference>
<dbReference type="PRINTS" id="PR00363">
    <property type="entry name" value="CYTOCHROMEB5"/>
</dbReference>
<keyword evidence="8" id="KW-1133">Transmembrane helix</keyword>
<comment type="subcellular location">
    <subcellularLocation>
        <location evidence="1">Membrane</location>
    </subcellularLocation>
</comment>
<keyword evidence="5 8" id="KW-0408">Iron</keyword>
<evidence type="ECO:0000256" key="6">
    <source>
        <dbReference type="ARBA" id="ARBA00023136"/>
    </source>
</evidence>
<dbReference type="Proteomes" id="UP001141806">
    <property type="component" value="Unassembled WGS sequence"/>
</dbReference>
<dbReference type="PROSITE" id="PS00191">
    <property type="entry name" value="CYTOCHROME_B5_1"/>
    <property type="match status" value="1"/>
</dbReference>
<protein>
    <recommendedName>
        <fullName evidence="9">Cytochrome b5 heme-binding domain-containing protein</fullName>
    </recommendedName>
</protein>
<dbReference type="AlphaFoldDB" id="A0A9Q0JVQ0"/>
<dbReference type="SMART" id="SM01117">
    <property type="entry name" value="Cyt-b5"/>
    <property type="match status" value="1"/>
</dbReference>
<dbReference type="PROSITE" id="PS50255">
    <property type="entry name" value="CYTOCHROME_B5_2"/>
    <property type="match status" value="1"/>
</dbReference>
<dbReference type="GO" id="GO:0046872">
    <property type="term" value="F:metal ion binding"/>
    <property type="evidence" value="ECO:0007669"/>
    <property type="project" value="UniProtKB-UniRule"/>
</dbReference>
<keyword evidence="11" id="KW-1185">Reference proteome</keyword>
<dbReference type="PANTHER" id="PTHR19359:SF101">
    <property type="entry name" value="CYTOCHROME B5-LIKE HEME_STEROID BINDING DOMAIN CONTAINING PROTEIN, EXPRESSED"/>
    <property type="match status" value="1"/>
</dbReference>
<gene>
    <name evidence="10" type="ORF">NE237_028885</name>
</gene>
<evidence type="ECO:0000256" key="3">
    <source>
        <dbReference type="ARBA" id="ARBA00022692"/>
    </source>
</evidence>
<reference evidence="10" key="1">
    <citation type="journal article" date="2023" name="Plant J.">
        <title>The genome of the king protea, Protea cynaroides.</title>
        <authorList>
            <person name="Chang J."/>
            <person name="Duong T.A."/>
            <person name="Schoeman C."/>
            <person name="Ma X."/>
            <person name="Roodt D."/>
            <person name="Barker N."/>
            <person name="Li Z."/>
            <person name="Van de Peer Y."/>
            <person name="Mizrachi E."/>
        </authorList>
    </citation>
    <scope>NUCLEOTIDE SEQUENCE</scope>
    <source>
        <tissue evidence="10">Young leaves</tissue>
    </source>
</reference>
<keyword evidence="4 8" id="KW-0479">Metal-binding</keyword>
<dbReference type="Pfam" id="PF00173">
    <property type="entry name" value="Cyt-b5"/>
    <property type="match status" value="1"/>
</dbReference>
<dbReference type="Gene3D" id="3.10.120.10">
    <property type="entry name" value="Cytochrome b5-like heme/steroid binding domain"/>
    <property type="match status" value="1"/>
</dbReference>
<dbReference type="PANTHER" id="PTHR19359">
    <property type="entry name" value="CYTOCHROME B5"/>
    <property type="match status" value="1"/>
</dbReference>
<feature type="transmembrane region" description="Helical" evidence="8">
    <location>
        <begin position="112"/>
        <end position="132"/>
    </location>
</feature>